<evidence type="ECO:0000313" key="2">
    <source>
        <dbReference type="EMBL" id="GAH64590.1"/>
    </source>
</evidence>
<dbReference type="PANTHER" id="PTHR42998:SF1">
    <property type="entry name" value="TYPE I RESTRICTION ENZYME HINDI METHYLASE SUBUNIT"/>
    <property type="match status" value="1"/>
</dbReference>
<organism evidence="2">
    <name type="scientific">marine sediment metagenome</name>
    <dbReference type="NCBI Taxonomy" id="412755"/>
    <lineage>
        <taxon>unclassified sequences</taxon>
        <taxon>metagenomes</taxon>
        <taxon>ecological metagenomes</taxon>
    </lineage>
</organism>
<reference evidence="2" key="1">
    <citation type="journal article" date="2014" name="Front. Microbiol.">
        <title>High frequency of phylogenetically diverse reductive dehalogenase-homologous genes in deep subseafloor sedimentary metagenomes.</title>
        <authorList>
            <person name="Kawai M."/>
            <person name="Futagami T."/>
            <person name="Toyoda A."/>
            <person name="Takaki Y."/>
            <person name="Nishi S."/>
            <person name="Hori S."/>
            <person name="Arai W."/>
            <person name="Tsubouchi T."/>
            <person name="Morono Y."/>
            <person name="Uchiyama I."/>
            <person name="Ito T."/>
            <person name="Fujiyama A."/>
            <person name="Inagaki F."/>
            <person name="Takami H."/>
        </authorList>
    </citation>
    <scope>NUCLEOTIDE SEQUENCE</scope>
    <source>
        <strain evidence="2">Expedition CK06-06</strain>
    </source>
</reference>
<dbReference type="SUPFAM" id="SSF53335">
    <property type="entry name" value="S-adenosyl-L-methionine-dependent methyltransferases"/>
    <property type="match status" value="1"/>
</dbReference>
<feature type="domain" description="DNA methylase adenine-specific" evidence="1">
    <location>
        <begin position="12"/>
        <end position="103"/>
    </location>
</feature>
<comment type="caution">
    <text evidence="2">The sequence shown here is derived from an EMBL/GenBank/DDBJ whole genome shotgun (WGS) entry which is preliminary data.</text>
</comment>
<dbReference type="AlphaFoldDB" id="X1I5L9"/>
<dbReference type="EMBL" id="BARU01026600">
    <property type="protein sequence ID" value="GAH64590.1"/>
    <property type="molecule type" value="Genomic_DNA"/>
</dbReference>
<dbReference type="Pfam" id="PF02384">
    <property type="entry name" value="N6_Mtase"/>
    <property type="match status" value="1"/>
</dbReference>
<accession>X1I5L9</accession>
<dbReference type="GO" id="GO:0008170">
    <property type="term" value="F:N-methyltransferase activity"/>
    <property type="evidence" value="ECO:0007669"/>
    <property type="project" value="InterPro"/>
</dbReference>
<dbReference type="Gene3D" id="3.40.50.150">
    <property type="entry name" value="Vaccinia Virus protein VP39"/>
    <property type="match status" value="1"/>
</dbReference>
<dbReference type="InterPro" id="IPR052916">
    <property type="entry name" value="Type-I_RE_MTase_Subunit"/>
</dbReference>
<dbReference type="PANTHER" id="PTHR42998">
    <property type="entry name" value="TYPE I RESTRICTION ENZYME HINDVIIP M PROTEIN-RELATED"/>
    <property type="match status" value="1"/>
</dbReference>
<gene>
    <name evidence="2" type="ORF">S03H2_42702</name>
</gene>
<dbReference type="GO" id="GO:0003677">
    <property type="term" value="F:DNA binding"/>
    <property type="evidence" value="ECO:0007669"/>
    <property type="project" value="InterPro"/>
</dbReference>
<protein>
    <recommendedName>
        <fullName evidence="1">DNA methylase adenine-specific domain-containing protein</fullName>
    </recommendedName>
</protein>
<dbReference type="InterPro" id="IPR003356">
    <property type="entry name" value="DNA_methylase_A-5"/>
</dbReference>
<feature type="non-terminal residue" evidence="2">
    <location>
        <position position="1"/>
    </location>
</feature>
<dbReference type="InterPro" id="IPR029063">
    <property type="entry name" value="SAM-dependent_MTases_sf"/>
</dbReference>
<proteinExistence type="predicted"/>
<sequence length="107" mass="12127">QYDLAHAWVKEGEKWVMQGNLKSGVPPEILFIECCFHFLKPGTGKMGIVLPDGILGNPDLEHVRYWILANCQVLASIDLPVEMFLPRTGTQTSMLFLRRKSDQEKLA</sequence>
<evidence type="ECO:0000259" key="1">
    <source>
        <dbReference type="Pfam" id="PF02384"/>
    </source>
</evidence>
<name>X1I5L9_9ZZZZ</name>